<reference evidence="2" key="1">
    <citation type="journal article" date="2023" name="Mol. Phylogenet. Evol.">
        <title>Genome-scale phylogeny and comparative genomics of the fungal order Sordariales.</title>
        <authorList>
            <person name="Hensen N."/>
            <person name="Bonometti L."/>
            <person name="Westerberg I."/>
            <person name="Brannstrom I.O."/>
            <person name="Guillou S."/>
            <person name="Cros-Aarteil S."/>
            <person name="Calhoun S."/>
            <person name="Haridas S."/>
            <person name="Kuo A."/>
            <person name="Mondo S."/>
            <person name="Pangilinan J."/>
            <person name="Riley R."/>
            <person name="LaButti K."/>
            <person name="Andreopoulos B."/>
            <person name="Lipzen A."/>
            <person name="Chen C."/>
            <person name="Yan M."/>
            <person name="Daum C."/>
            <person name="Ng V."/>
            <person name="Clum A."/>
            <person name="Steindorff A."/>
            <person name="Ohm R.A."/>
            <person name="Martin F."/>
            <person name="Silar P."/>
            <person name="Natvig D.O."/>
            <person name="Lalanne C."/>
            <person name="Gautier V."/>
            <person name="Ament-Velasquez S.L."/>
            <person name="Kruys A."/>
            <person name="Hutchinson M.I."/>
            <person name="Powell A.J."/>
            <person name="Barry K."/>
            <person name="Miller A.N."/>
            <person name="Grigoriev I.V."/>
            <person name="Debuchy R."/>
            <person name="Gladieux P."/>
            <person name="Hiltunen Thoren M."/>
            <person name="Johannesson H."/>
        </authorList>
    </citation>
    <scope>NUCLEOTIDE SEQUENCE</scope>
    <source>
        <strain evidence="2">PSN293</strain>
    </source>
</reference>
<feature type="compositionally biased region" description="Polar residues" evidence="1">
    <location>
        <begin position="153"/>
        <end position="168"/>
    </location>
</feature>
<feature type="compositionally biased region" description="Low complexity" evidence="1">
    <location>
        <begin position="180"/>
        <end position="192"/>
    </location>
</feature>
<feature type="compositionally biased region" description="Polar residues" evidence="1">
    <location>
        <begin position="231"/>
        <end position="251"/>
    </location>
</feature>
<comment type="caution">
    <text evidence="2">The sequence shown here is derived from an EMBL/GenBank/DDBJ whole genome shotgun (WGS) entry which is preliminary data.</text>
</comment>
<feature type="compositionally biased region" description="Basic and acidic residues" evidence="1">
    <location>
        <begin position="14"/>
        <end position="26"/>
    </location>
</feature>
<evidence type="ECO:0000313" key="2">
    <source>
        <dbReference type="EMBL" id="KAK4214380.1"/>
    </source>
</evidence>
<sequence>MSGYPRRSHSLRRRAIENRAAHRLASEDAEDPEDPPANTPNAAPGANGLQFQWAESPDLNSITGPYYTPTRALPADRSTWFTRPDDDDDEDEASVEHVEDVPQAQHVEHVNHTGVSNQPTRPALAERGNLRTPIRSSPLSATGAPPGHENVRPSASGNTSMPASSTFTLRPRNESRFIQPPSYSQAPSPSGPNQGSQHYGSTVARSASASHNDSPTVFVLRPRNPAPEPVTPNNRAHLNPESPTFIPSSPTRAPAPSQGESSSS</sequence>
<dbReference type="Proteomes" id="UP001301769">
    <property type="component" value="Unassembled WGS sequence"/>
</dbReference>
<gene>
    <name evidence="2" type="ORF">QBC37DRAFT_373133</name>
</gene>
<evidence type="ECO:0000313" key="3">
    <source>
        <dbReference type="Proteomes" id="UP001301769"/>
    </source>
</evidence>
<evidence type="ECO:0000256" key="1">
    <source>
        <dbReference type="SAM" id="MobiDB-lite"/>
    </source>
</evidence>
<feature type="region of interest" description="Disordered" evidence="1">
    <location>
        <begin position="1"/>
        <end position="264"/>
    </location>
</feature>
<dbReference type="AlphaFoldDB" id="A0AAN6Y9F1"/>
<keyword evidence="3" id="KW-1185">Reference proteome</keyword>
<reference evidence="2" key="2">
    <citation type="submission" date="2023-05" db="EMBL/GenBank/DDBJ databases">
        <authorList>
            <consortium name="Lawrence Berkeley National Laboratory"/>
            <person name="Steindorff A."/>
            <person name="Hensen N."/>
            <person name="Bonometti L."/>
            <person name="Westerberg I."/>
            <person name="Brannstrom I.O."/>
            <person name="Guillou S."/>
            <person name="Cros-Aarteil S."/>
            <person name="Calhoun S."/>
            <person name="Haridas S."/>
            <person name="Kuo A."/>
            <person name="Mondo S."/>
            <person name="Pangilinan J."/>
            <person name="Riley R."/>
            <person name="Labutti K."/>
            <person name="Andreopoulos B."/>
            <person name="Lipzen A."/>
            <person name="Chen C."/>
            <person name="Yanf M."/>
            <person name="Daum C."/>
            <person name="Ng V."/>
            <person name="Clum A."/>
            <person name="Ohm R."/>
            <person name="Martin F."/>
            <person name="Silar P."/>
            <person name="Natvig D."/>
            <person name="Lalanne C."/>
            <person name="Gautier V."/>
            <person name="Ament-Velasquez S.L."/>
            <person name="Kruys A."/>
            <person name="Hutchinson M.I."/>
            <person name="Powell A.J."/>
            <person name="Barry K."/>
            <person name="Miller A.N."/>
            <person name="Grigoriev I.V."/>
            <person name="Debuchy R."/>
            <person name="Gladieux P."/>
            <person name="Thoren M.H."/>
            <person name="Johannesson H."/>
        </authorList>
    </citation>
    <scope>NUCLEOTIDE SEQUENCE</scope>
    <source>
        <strain evidence="2">PSN293</strain>
    </source>
</reference>
<organism evidence="2 3">
    <name type="scientific">Rhypophila decipiens</name>
    <dbReference type="NCBI Taxonomy" id="261697"/>
    <lineage>
        <taxon>Eukaryota</taxon>
        <taxon>Fungi</taxon>
        <taxon>Dikarya</taxon>
        <taxon>Ascomycota</taxon>
        <taxon>Pezizomycotina</taxon>
        <taxon>Sordariomycetes</taxon>
        <taxon>Sordariomycetidae</taxon>
        <taxon>Sordariales</taxon>
        <taxon>Naviculisporaceae</taxon>
        <taxon>Rhypophila</taxon>
    </lineage>
</organism>
<feature type="compositionally biased region" description="Basic and acidic residues" evidence="1">
    <location>
        <begin position="94"/>
        <end position="111"/>
    </location>
</feature>
<proteinExistence type="predicted"/>
<name>A0AAN6Y9F1_9PEZI</name>
<feature type="compositionally biased region" description="Basic residues" evidence="1">
    <location>
        <begin position="1"/>
        <end position="13"/>
    </location>
</feature>
<accession>A0AAN6Y9F1</accession>
<feature type="compositionally biased region" description="Polar residues" evidence="1">
    <location>
        <begin position="193"/>
        <end position="215"/>
    </location>
</feature>
<protein>
    <submittedName>
        <fullName evidence="2">Uncharacterized protein</fullName>
    </submittedName>
</protein>
<dbReference type="EMBL" id="MU858095">
    <property type="protein sequence ID" value="KAK4214380.1"/>
    <property type="molecule type" value="Genomic_DNA"/>
</dbReference>